<organism evidence="2 3">
    <name type="scientific">Pacificispira spongiicola</name>
    <dbReference type="NCBI Taxonomy" id="2729598"/>
    <lineage>
        <taxon>Bacteria</taxon>
        <taxon>Pseudomonadati</taxon>
        <taxon>Pseudomonadota</taxon>
        <taxon>Alphaproteobacteria</taxon>
        <taxon>Rhodospirillales</taxon>
        <taxon>Rhodospirillaceae</taxon>
        <taxon>Pacificispira</taxon>
    </lineage>
</organism>
<feature type="transmembrane region" description="Helical" evidence="1">
    <location>
        <begin position="38"/>
        <end position="58"/>
    </location>
</feature>
<comment type="caution">
    <text evidence="2">The sequence shown here is derived from an EMBL/GenBank/DDBJ whole genome shotgun (WGS) entry which is preliminary data.</text>
</comment>
<dbReference type="AlphaFoldDB" id="A0A7Y0HHI7"/>
<keyword evidence="1" id="KW-1133">Transmembrane helix</keyword>
<sequence length="110" mass="11532">MTDDPALWSAIVIGALGTFVWRFLGVTIASRVRADSPLFVWIGCVAYAMVAGLMARVLLMPGGDIDLVSMGWRAAAFLVGFVTWFLTRKSVPLGLLGGVGAYAGIVAAGL</sequence>
<keyword evidence="3" id="KW-1185">Reference proteome</keyword>
<dbReference type="EMBL" id="JABBNT010000004">
    <property type="protein sequence ID" value="NMM45534.1"/>
    <property type="molecule type" value="Genomic_DNA"/>
</dbReference>
<gene>
    <name evidence="2" type="ORF">HH303_13650</name>
</gene>
<feature type="transmembrane region" description="Helical" evidence="1">
    <location>
        <begin position="6"/>
        <end position="26"/>
    </location>
</feature>
<dbReference type="Pfam" id="PF05437">
    <property type="entry name" value="AzlD"/>
    <property type="match status" value="1"/>
</dbReference>
<dbReference type="RefSeq" id="WP_169625922.1">
    <property type="nucleotide sequence ID" value="NZ_JABBNT010000004.1"/>
</dbReference>
<proteinExistence type="predicted"/>
<name>A0A7Y0HHI7_9PROT</name>
<evidence type="ECO:0000256" key="1">
    <source>
        <dbReference type="SAM" id="Phobius"/>
    </source>
</evidence>
<dbReference type="InterPro" id="IPR008407">
    <property type="entry name" value="Brnchd-chn_aa_trnsp_AzlD"/>
</dbReference>
<reference evidence="2 3" key="1">
    <citation type="submission" date="2020-04" db="EMBL/GenBank/DDBJ databases">
        <title>Rhodospirillaceae bacterium KN72 isolated from deep sea.</title>
        <authorList>
            <person name="Zhang D.-C."/>
        </authorList>
    </citation>
    <scope>NUCLEOTIDE SEQUENCE [LARGE SCALE GENOMIC DNA]</scope>
    <source>
        <strain evidence="2 3">KN72</strain>
    </source>
</reference>
<evidence type="ECO:0000313" key="2">
    <source>
        <dbReference type="EMBL" id="NMM45534.1"/>
    </source>
</evidence>
<accession>A0A7Y0HHI7</accession>
<dbReference type="Proteomes" id="UP000539372">
    <property type="component" value="Unassembled WGS sequence"/>
</dbReference>
<protein>
    <submittedName>
        <fullName evidence="2">AzlD domain-containing protein</fullName>
    </submittedName>
</protein>
<evidence type="ECO:0000313" key="3">
    <source>
        <dbReference type="Proteomes" id="UP000539372"/>
    </source>
</evidence>
<keyword evidence="1" id="KW-0472">Membrane</keyword>
<feature type="transmembrane region" description="Helical" evidence="1">
    <location>
        <begin position="70"/>
        <end position="87"/>
    </location>
</feature>
<keyword evidence="1" id="KW-0812">Transmembrane</keyword>